<organism evidence="1 2">
    <name type="scientific">Candidozyma auris</name>
    <name type="common">Yeast</name>
    <name type="synonym">Candida auris</name>
    <dbReference type="NCBI Taxonomy" id="498019"/>
    <lineage>
        <taxon>Eukaryota</taxon>
        <taxon>Fungi</taxon>
        <taxon>Dikarya</taxon>
        <taxon>Ascomycota</taxon>
        <taxon>Saccharomycotina</taxon>
        <taxon>Pichiomycetes</taxon>
        <taxon>Metschnikowiaceae</taxon>
        <taxon>Candidozyma</taxon>
    </lineage>
</organism>
<comment type="caution">
    <text evidence="1">The sequence shown here is derived from an EMBL/GenBank/DDBJ whole genome shotgun (WGS) entry which is preliminary data.</text>
</comment>
<protein>
    <submittedName>
        <fullName evidence="1">Uncharacterized protein</fullName>
    </submittedName>
</protein>
<evidence type="ECO:0000313" key="1">
    <source>
        <dbReference type="EMBL" id="KND98757.1"/>
    </source>
</evidence>
<accession>A0A0L0NX26</accession>
<dbReference type="GO" id="GO:0043047">
    <property type="term" value="F:single-stranded telomeric DNA binding"/>
    <property type="evidence" value="ECO:0007669"/>
    <property type="project" value="InterPro"/>
</dbReference>
<proteinExistence type="predicted"/>
<dbReference type="Pfam" id="PF12658">
    <property type="entry name" value="Ten1"/>
    <property type="match status" value="1"/>
</dbReference>
<dbReference type="AlphaFoldDB" id="A0A0L0NX26"/>
<dbReference type="InterPro" id="IPR024222">
    <property type="entry name" value="Ten1_fungal"/>
</dbReference>
<dbReference type="Proteomes" id="UP000037122">
    <property type="component" value="Unassembled WGS sequence"/>
</dbReference>
<dbReference type="VEuPathDB" id="FungiDB:CJI96_0005325"/>
<dbReference type="GO" id="GO:0016233">
    <property type="term" value="P:telomere capping"/>
    <property type="evidence" value="ECO:0007669"/>
    <property type="project" value="InterPro"/>
</dbReference>
<reference evidence="2" key="1">
    <citation type="journal article" date="2015" name="BMC Genomics">
        <title>Draft genome of a commonly misdiagnosed multidrug resistant pathogen Candida auris.</title>
        <authorList>
            <person name="Chatterjee S."/>
            <person name="Alampalli S.V."/>
            <person name="Nageshan R.K."/>
            <person name="Chettiar S.T."/>
            <person name="Joshi S."/>
            <person name="Tatu U.S."/>
        </authorList>
    </citation>
    <scope>NUCLEOTIDE SEQUENCE [LARGE SCALE GENOMIC DNA]</scope>
    <source>
        <strain evidence="2">6684</strain>
    </source>
</reference>
<dbReference type="VEuPathDB" id="FungiDB:B9J08_004302"/>
<dbReference type="VEuPathDB" id="FungiDB:CJI97_004364"/>
<dbReference type="EMBL" id="LGST01000031">
    <property type="protein sequence ID" value="KND98757.1"/>
    <property type="molecule type" value="Genomic_DNA"/>
</dbReference>
<gene>
    <name evidence="1" type="ORF">QG37_04664</name>
</gene>
<dbReference type="VEuPathDB" id="FungiDB:CJJ07_002073"/>
<dbReference type="InterPro" id="IPR012340">
    <property type="entry name" value="NA-bd_OB-fold"/>
</dbReference>
<dbReference type="Gene3D" id="2.40.50.140">
    <property type="entry name" value="Nucleic acid-binding proteins"/>
    <property type="match status" value="1"/>
</dbReference>
<dbReference type="GO" id="GO:1990879">
    <property type="term" value="C:CST complex"/>
    <property type="evidence" value="ECO:0007669"/>
    <property type="project" value="InterPro"/>
</dbReference>
<sequence length="128" mass="13884">MPLIVLDPTALPVQYPKATPHKPQKVRIIAQVSHFDVETGLLTLTRVPNLPDLNTHIILDGDKTEPVPINTADIDVDAECLRKGNVVSVWGNYDGSQVNAWDCHGTNGEELLDGGSEILAEASHLTNL</sequence>
<evidence type="ECO:0000313" key="2">
    <source>
        <dbReference type="Proteomes" id="UP000037122"/>
    </source>
</evidence>
<dbReference type="VEuPathDB" id="FungiDB:QG37_04664"/>
<name>A0A0L0NX26_CANAR</name>
<dbReference type="VEuPathDB" id="FungiDB:CJJ09_005116"/>